<dbReference type="AlphaFoldDB" id="A0A162EZ94"/>
<name>A0A162EZ94_9BACI</name>
<gene>
    <name evidence="3" type="ORF">AZF04_14785</name>
</gene>
<dbReference type="OrthoDB" id="2935725at2"/>
<organism evidence="3 4">
    <name type="scientific">Alkalihalobacillus trypoxylicola</name>
    <dbReference type="NCBI Taxonomy" id="519424"/>
    <lineage>
        <taxon>Bacteria</taxon>
        <taxon>Bacillati</taxon>
        <taxon>Bacillota</taxon>
        <taxon>Bacilli</taxon>
        <taxon>Bacillales</taxon>
        <taxon>Bacillaceae</taxon>
        <taxon>Alkalihalobacillus</taxon>
    </lineage>
</organism>
<feature type="transmembrane region" description="Helical" evidence="1">
    <location>
        <begin position="241"/>
        <end position="260"/>
    </location>
</feature>
<keyword evidence="4" id="KW-1185">Reference proteome</keyword>
<dbReference type="Proteomes" id="UP000075806">
    <property type="component" value="Unassembled WGS sequence"/>
</dbReference>
<dbReference type="STRING" id="519424.AZF04_14785"/>
<protein>
    <recommendedName>
        <fullName evidence="2">DUF4350 domain-containing protein</fullName>
    </recommendedName>
</protein>
<reference evidence="3" key="1">
    <citation type="submission" date="2016-02" db="EMBL/GenBank/DDBJ databases">
        <title>Genome sequence of Bacillus trypoxylicola KCTC 13244(T).</title>
        <authorList>
            <person name="Jeong H."/>
            <person name="Park S.-H."/>
            <person name="Choi S.-K."/>
        </authorList>
    </citation>
    <scope>NUCLEOTIDE SEQUENCE [LARGE SCALE GENOMIC DNA]</scope>
    <source>
        <strain evidence="3">KCTC 13244</strain>
    </source>
</reference>
<evidence type="ECO:0000259" key="2">
    <source>
        <dbReference type="Pfam" id="PF14258"/>
    </source>
</evidence>
<keyword evidence="1" id="KW-0472">Membrane</keyword>
<evidence type="ECO:0000256" key="1">
    <source>
        <dbReference type="SAM" id="Phobius"/>
    </source>
</evidence>
<feature type="transmembrane region" description="Helical" evidence="1">
    <location>
        <begin position="12"/>
        <end position="29"/>
    </location>
</feature>
<feature type="domain" description="DUF4350" evidence="2">
    <location>
        <begin position="41"/>
        <end position="207"/>
    </location>
</feature>
<dbReference type="RefSeq" id="WP_061947602.1">
    <property type="nucleotide sequence ID" value="NZ_LTAO01000003.1"/>
</dbReference>
<comment type="caution">
    <text evidence="3">The sequence shown here is derived from an EMBL/GenBank/DDBJ whole genome shotgun (WGS) entry which is preliminary data.</text>
</comment>
<keyword evidence="1" id="KW-1133">Transmembrane helix</keyword>
<proteinExistence type="predicted"/>
<evidence type="ECO:0000313" key="4">
    <source>
        <dbReference type="Proteomes" id="UP000075806"/>
    </source>
</evidence>
<accession>A0A162EZ94</accession>
<dbReference type="InterPro" id="IPR025646">
    <property type="entry name" value="DUF4350"/>
</dbReference>
<evidence type="ECO:0000313" key="3">
    <source>
        <dbReference type="EMBL" id="KYG34094.1"/>
    </source>
</evidence>
<dbReference type="EMBL" id="LTAO01000003">
    <property type="protein sequence ID" value="KYG34094.1"/>
    <property type="molecule type" value="Genomic_DNA"/>
</dbReference>
<keyword evidence="1" id="KW-0812">Transmembrane</keyword>
<dbReference type="Pfam" id="PF14258">
    <property type="entry name" value="DUF4350"/>
    <property type="match status" value="1"/>
</dbReference>
<sequence>MNETKSNLRTWLYVILVLLIFWVAGYFIFSNQPKEYPPFISESASPSGTKAFYTYLEREGFPVDRWDKEPRLLSYQPSNQLLLMIEPAYMPSAVEMEEYIEYMNQGNTILLMSQFPADYFGLATDFASLATDDPANIRNNNDEVFQAFMPGPARLIADDENEVILADENGPIAINRSFGNGNLIAVISPEWIVNENILIYHHIELIAEALNQNSDVPSLTLFNDYVHMPESSESYISLYPLWFQVFMLQLALLTILWLWIHGKRFGPVLKVREESVRFSDERLTALAAWYIKSNRYCDSLRIQADYVKHLLQEKWGIPYAKPWSDLEEVLEKKLNENLTNKQIKEFLNGLVTVLHKQELSKQEYIYWSKRLELIRKEVEEG</sequence>